<sequence>MLLSKVLGSGLFNKNILTIRRGLYALNILHILPIMFNKQVLNFGKCDYIRTTSLPTLKYNQFLNSSDEINTSPNISDNFLDVKIRDEIKMNLDKGSNDIIYRIEDG</sequence>
<accession>A0A1J4MF75</accession>
<dbReference type="GeneID" id="92368088"/>
<dbReference type="OrthoDB" id="6537930at2759"/>
<dbReference type="VEuPathDB" id="CryptoDB:cand_039040"/>
<evidence type="ECO:0000313" key="1">
    <source>
        <dbReference type="EMBL" id="OII72857.1"/>
    </source>
</evidence>
<dbReference type="RefSeq" id="XP_067067095.1">
    <property type="nucleotide sequence ID" value="XM_067214125.1"/>
</dbReference>
<proteinExistence type="predicted"/>
<reference evidence="1 2" key="1">
    <citation type="submission" date="2016-10" db="EMBL/GenBank/DDBJ databases">
        <title>Reductive evolution of mitochondrial metabolism and differential evolution of invasion-related proteins in Cryptosporidium.</title>
        <authorList>
            <person name="Liu S."/>
            <person name="Roellig D.M."/>
            <person name="Guo Y."/>
            <person name="Li N."/>
            <person name="Frace M.A."/>
            <person name="Tang K."/>
            <person name="Zhang L."/>
            <person name="Feng Y."/>
            <person name="Xiao L."/>
        </authorList>
    </citation>
    <scope>NUCLEOTIDE SEQUENCE [LARGE SCALE GENOMIC DNA]</scope>
    <source>
        <strain evidence="1">30847</strain>
    </source>
</reference>
<gene>
    <name evidence="1" type="ORF">cand_039040</name>
</gene>
<evidence type="ECO:0000313" key="2">
    <source>
        <dbReference type="Proteomes" id="UP000186804"/>
    </source>
</evidence>
<dbReference type="Proteomes" id="UP000186804">
    <property type="component" value="Unassembled WGS sequence"/>
</dbReference>
<keyword evidence="2" id="KW-1185">Reference proteome</keyword>
<organism evidence="1 2">
    <name type="scientific">Cryptosporidium andersoni</name>
    <dbReference type="NCBI Taxonomy" id="117008"/>
    <lineage>
        <taxon>Eukaryota</taxon>
        <taxon>Sar</taxon>
        <taxon>Alveolata</taxon>
        <taxon>Apicomplexa</taxon>
        <taxon>Conoidasida</taxon>
        <taxon>Coccidia</taxon>
        <taxon>Eucoccidiorida</taxon>
        <taxon>Eimeriorina</taxon>
        <taxon>Cryptosporidiidae</taxon>
        <taxon>Cryptosporidium</taxon>
    </lineage>
</organism>
<feature type="non-terminal residue" evidence="1">
    <location>
        <position position="106"/>
    </location>
</feature>
<protein>
    <submittedName>
        <fullName evidence="1">Uncharacterized protein</fullName>
    </submittedName>
</protein>
<comment type="caution">
    <text evidence="1">The sequence shown here is derived from an EMBL/GenBank/DDBJ whole genome shotgun (WGS) entry which is preliminary data.</text>
</comment>
<dbReference type="AlphaFoldDB" id="A0A1J4MF75"/>
<dbReference type="EMBL" id="LRBS01000108">
    <property type="protein sequence ID" value="OII72857.1"/>
    <property type="molecule type" value="Genomic_DNA"/>
</dbReference>
<name>A0A1J4MF75_9CRYT</name>